<dbReference type="Pfam" id="PF07195">
    <property type="entry name" value="FliD_C"/>
    <property type="match status" value="1"/>
</dbReference>
<reference evidence="11" key="1">
    <citation type="submission" date="2024-06" db="EMBL/GenBank/DDBJ databases">
        <authorList>
            <person name="Coelho C."/>
            <person name="Bento M."/>
            <person name="Garcia E."/>
            <person name="Camelo A."/>
            <person name="Brandao I."/>
            <person name="Espirito Santo C."/>
            <person name="Trovao J."/>
            <person name="Verissimo A."/>
            <person name="Costa J."/>
            <person name="Tiago I."/>
        </authorList>
    </citation>
    <scope>NUCLEOTIDE SEQUENCE</scope>
    <source>
        <strain evidence="11">KWT182</strain>
    </source>
</reference>
<comment type="function">
    <text evidence="7">Required for morphogenesis and for the elongation of the flagellar filament by facilitating polymerization of the flagellin monomers at the tip of growing filament. Forms a capping structure, which prevents flagellin subunits (transported through the central channel of the flagellum) from leaking out without polymerization at the distal end.</text>
</comment>
<protein>
    <recommendedName>
        <fullName evidence="3 7">Flagellar hook-associated protein 2</fullName>
        <shortName evidence="7">HAP2</shortName>
    </recommendedName>
    <alternativeName>
        <fullName evidence="7">Flagellar cap protein</fullName>
    </alternativeName>
</protein>
<evidence type="ECO:0000256" key="7">
    <source>
        <dbReference type="RuleBase" id="RU362066"/>
    </source>
</evidence>
<evidence type="ECO:0000259" key="10">
    <source>
        <dbReference type="Pfam" id="PF07195"/>
    </source>
</evidence>
<keyword evidence="11" id="KW-0966">Cell projection</keyword>
<comment type="function">
    <text evidence="6">Required for the morphogenesis and for the elongation of the flagellar filament by facilitating polymerization of the flagellin monomers at the tip of growing filament. Forms a capping structure, which prevents flagellin subunits (transported through the central channel of the flagellum) from leaking out without polymerization at the distal end.</text>
</comment>
<evidence type="ECO:0000256" key="1">
    <source>
        <dbReference type="ARBA" id="ARBA00009764"/>
    </source>
</evidence>
<feature type="domain" description="Flagellar hook-associated protein 2 C-terminal" evidence="10">
    <location>
        <begin position="239"/>
        <end position="467"/>
    </location>
</feature>
<gene>
    <name evidence="11" type="primary">fliD</name>
    <name evidence="11" type="ORF">ABK905_16620</name>
</gene>
<comment type="subunit">
    <text evidence="2 7">Homopentamer.</text>
</comment>
<dbReference type="NCBIfam" id="NF005955">
    <property type="entry name" value="PRK08032.1"/>
    <property type="match status" value="1"/>
</dbReference>
<dbReference type="Pfam" id="PF02465">
    <property type="entry name" value="FliD_N"/>
    <property type="match status" value="1"/>
</dbReference>
<evidence type="ECO:0000256" key="3">
    <source>
        <dbReference type="ARBA" id="ARBA00016246"/>
    </source>
</evidence>
<organism evidence="11">
    <name type="scientific">Acerihabitans sp. KWT182</name>
    <dbReference type="NCBI Taxonomy" id="3157919"/>
    <lineage>
        <taxon>Bacteria</taxon>
        <taxon>Pseudomonadati</taxon>
        <taxon>Pseudomonadota</taxon>
        <taxon>Gammaproteobacteria</taxon>
        <taxon>Enterobacterales</taxon>
        <taxon>Pectobacteriaceae</taxon>
        <taxon>Acerihabitans</taxon>
    </lineage>
</organism>
<evidence type="ECO:0000313" key="11">
    <source>
        <dbReference type="EMBL" id="XBS68358.1"/>
    </source>
</evidence>
<dbReference type="AlphaFoldDB" id="A0AAU7Q5N5"/>
<dbReference type="InterPro" id="IPR040026">
    <property type="entry name" value="FliD"/>
</dbReference>
<name>A0AAU7Q5N5_9GAMM</name>
<feature type="region of interest" description="Disordered" evidence="8">
    <location>
        <begin position="478"/>
        <end position="498"/>
    </location>
</feature>
<dbReference type="GO" id="GO:0007155">
    <property type="term" value="P:cell adhesion"/>
    <property type="evidence" value="ECO:0007669"/>
    <property type="project" value="InterPro"/>
</dbReference>
<keyword evidence="7" id="KW-0964">Secreted</keyword>
<evidence type="ECO:0000256" key="2">
    <source>
        <dbReference type="ARBA" id="ARBA00011255"/>
    </source>
</evidence>
<dbReference type="GO" id="GO:0009421">
    <property type="term" value="C:bacterial-type flagellum filament cap"/>
    <property type="evidence" value="ECO:0007669"/>
    <property type="project" value="InterPro"/>
</dbReference>
<dbReference type="GO" id="GO:0071973">
    <property type="term" value="P:bacterial-type flagellum-dependent cell motility"/>
    <property type="evidence" value="ECO:0007669"/>
    <property type="project" value="TreeGrafter"/>
</dbReference>
<keyword evidence="11" id="KW-0282">Flagellum</keyword>
<dbReference type="InterPro" id="IPR003481">
    <property type="entry name" value="FliD_N"/>
</dbReference>
<comment type="subcellular location">
    <subcellularLocation>
        <location evidence="7">Secreted</location>
    </subcellularLocation>
    <subcellularLocation>
        <location evidence="7">Bacterial flagellum</location>
    </subcellularLocation>
</comment>
<sequence length="498" mass="50770">MTAAISSLGVGSGLDLSSLLTSLQTNEEEALTPITDKEDTENTKLTAYGTLASALESFNTASAALADASLYTQQVASTNDDFTATVGTGASSGDYSIDISQLAQAQSLVSGQTFSSIDTELGTPDASDRTLSIQVGTGAATTISLSDSQTSMSGLISAINSANAGVTASYVQSGDSGYQLVITSNTSGASSNINMSVSGDDTLNAILGYSSSANVSTDSGTSATATTSTDSGMTQTVAGQDALLTVNGVSIDRSSNTITNVPQGVTLTLNSVTSSTQTLNLRQSVTDADSAIDDWVSAYNSLLTTFNTLGQYTAVDAGQSQSSTNGPLLGDSVLDSVENQIKSALSTAQSSSTFKVLSQLGITQDADTGELTTDETTLVTNLTNNPSEVSAFFVGDGTTTGLATQMVNITNDFTGTDGVISGAEDGVNSELTDLGKQYTQVQDKITSDIARYQTQFTNLDVLMSSLSATSTFLSQQFDTSSSSSTSLGTTSSTSSTSS</sequence>
<evidence type="ECO:0000256" key="8">
    <source>
        <dbReference type="SAM" id="MobiDB-lite"/>
    </source>
</evidence>
<evidence type="ECO:0000256" key="5">
    <source>
        <dbReference type="ARBA" id="ARBA00023143"/>
    </source>
</evidence>
<keyword evidence="5 7" id="KW-0975">Bacterial flagellum</keyword>
<keyword evidence="4" id="KW-0175">Coiled coil</keyword>
<dbReference type="PANTHER" id="PTHR30288">
    <property type="entry name" value="FLAGELLAR CAP/ASSEMBLY PROTEIN FLID"/>
    <property type="match status" value="1"/>
</dbReference>
<dbReference type="PANTHER" id="PTHR30288:SF0">
    <property type="entry name" value="FLAGELLAR HOOK-ASSOCIATED PROTEIN 2"/>
    <property type="match status" value="1"/>
</dbReference>
<feature type="domain" description="Flagellar hook-associated protein 2 N-terminal" evidence="9">
    <location>
        <begin position="12"/>
        <end position="106"/>
    </location>
</feature>
<proteinExistence type="inferred from homology"/>
<dbReference type="InterPro" id="IPR010809">
    <property type="entry name" value="FliD_C"/>
</dbReference>
<evidence type="ECO:0000256" key="4">
    <source>
        <dbReference type="ARBA" id="ARBA00023054"/>
    </source>
</evidence>
<dbReference type="GO" id="GO:0009424">
    <property type="term" value="C:bacterial-type flagellum hook"/>
    <property type="evidence" value="ECO:0007669"/>
    <property type="project" value="UniProtKB-UniRule"/>
</dbReference>
<dbReference type="GO" id="GO:0005576">
    <property type="term" value="C:extracellular region"/>
    <property type="evidence" value="ECO:0007669"/>
    <property type="project" value="UniProtKB-SubCell"/>
</dbReference>
<dbReference type="EMBL" id="CP157947">
    <property type="protein sequence ID" value="XBS68358.1"/>
    <property type="molecule type" value="Genomic_DNA"/>
</dbReference>
<keyword evidence="11" id="KW-0969">Cilium</keyword>
<comment type="similarity">
    <text evidence="1 7">Belongs to the FliD family.</text>
</comment>
<evidence type="ECO:0000259" key="9">
    <source>
        <dbReference type="Pfam" id="PF02465"/>
    </source>
</evidence>
<accession>A0AAU7Q5N5</accession>
<evidence type="ECO:0000256" key="6">
    <source>
        <dbReference type="ARBA" id="ARBA00025175"/>
    </source>
</evidence>